<evidence type="ECO:0000256" key="1">
    <source>
        <dbReference type="SAM" id="MobiDB-lite"/>
    </source>
</evidence>
<proteinExistence type="predicted"/>
<name>A0A8X7C053_9ARAC</name>
<organism evidence="2 3">
    <name type="scientific">Trichonephila inaurata madagascariensis</name>
    <dbReference type="NCBI Taxonomy" id="2747483"/>
    <lineage>
        <taxon>Eukaryota</taxon>
        <taxon>Metazoa</taxon>
        <taxon>Ecdysozoa</taxon>
        <taxon>Arthropoda</taxon>
        <taxon>Chelicerata</taxon>
        <taxon>Arachnida</taxon>
        <taxon>Araneae</taxon>
        <taxon>Araneomorphae</taxon>
        <taxon>Entelegynae</taxon>
        <taxon>Araneoidea</taxon>
        <taxon>Nephilidae</taxon>
        <taxon>Trichonephila</taxon>
        <taxon>Trichonephila inaurata</taxon>
    </lineage>
</organism>
<dbReference type="AlphaFoldDB" id="A0A8X7C053"/>
<dbReference type="Proteomes" id="UP000886998">
    <property type="component" value="Unassembled WGS sequence"/>
</dbReference>
<protein>
    <submittedName>
        <fullName evidence="2">Uncharacterized protein</fullName>
    </submittedName>
</protein>
<feature type="region of interest" description="Disordered" evidence="1">
    <location>
        <begin position="1"/>
        <end position="47"/>
    </location>
</feature>
<sequence length="129" mass="14234">MRRGHKRRTSPKKREKTTVQPLRRGAKKVTAGISEAEVSNRARRGQEGPRILKQPIVLRRGSSNVASYGIVESVEMGLWFLSVKVTFGHAAGGPALSKSRPFPSRKCRRTTTACRQTKRPHCSGDHGCG</sequence>
<gene>
    <name evidence="2" type="ORF">TNIN_154281</name>
</gene>
<accession>A0A8X7C053</accession>
<evidence type="ECO:0000313" key="2">
    <source>
        <dbReference type="EMBL" id="GFY51706.1"/>
    </source>
</evidence>
<feature type="compositionally biased region" description="Basic residues" evidence="1">
    <location>
        <begin position="1"/>
        <end position="15"/>
    </location>
</feature>
<feature type="compositionally biased region" description="Basic and acidic residues" evidence="1">
    <location>
        <begin position="38"/>
        <end position="47"/>
    </location>
</feature>
<comment type="caution">
    <text evidence="2">The sequence shown here is derived from an EMBL/GenBank/DDBJ whole genome shotgun (WGS) entry which is preliminary data.</text>
</comment>
<keyword evidence="3" id="KW-1185">Reference proteome</keyword>
<reference evidence="2" key="1">
    <citation type="submission" date="2020-08" db="EMBL/GenBank/DDBJ databases">
        <title>Multicomponent nature underlies the extraordinary mechanical properties of spider dragline silk.</title>
        <authorList>
            <person name="Kono N."/>
            <person name="Nakamura H."/>
            <person name="Mori M."/>
            <person name="Yoshida Y."/>
            <person name="Ohtoshi R."/>
            <person name="Malay A.D."/>
            <person name="Moran D.A.P."/>
            <person name="Tomita M."/>
            <person name="Numata K."/>
            <person name="Arakawa K."/>
        </authorList>
    </citation>
    <scope>NUCLEOTIDE SEQUENCE</scope>
</reference>
<evidence type="ECO:0000313" key="3">
    <source>
        <dbReference type="Proteomes" id="UP000886998"/>
    </source>
</evidence>
<dbReference type="EMBL" id="BMAV01008264">
    <property type="protein sequence ID" value="GFY51706.1"/>
    <property type="molecule type" value="Genomic_DNA"/>
</dbReference>